<keyword evidence="5" id="KW-1185">Reference proteome</keyword>
<dbReference type="FunFam" id="3.90.226.10:FF:000009">
    <property type="entry name" value="Carnitinyl-CoA dehydratase"/>
    <property type="match status" value="1"/>
</dbReference>
<dbReference type="GO" id="GO:0004300">
    <property type="term" value="F:enoyl-CoA hydratase activity"/>
    <property type="evidence" value="ECO:0007669"/>
    <property type="project" value="UniProtKB-EC"/>
</dbReference>
<evidence type="ECO:0000313" key="5">
    <source>
        <dbReference type="Proteomes" id="UP000051681"/>
    </source>
</evidence>
<organism evidence="4 5">
    <name type="scientific">Thalassovita mediterranea</name>
    <dbReference type="NCBI Taxonomy" id="340021"/>
    <lineage>
        <taxon>Bacteria</taxon>
        <taxon>Pseudomonadati</taxon>
        <taxon>Pseudomonadota</taxon>
        <taxon>Alphaproteobacteria</taxon>
        <taxon>Rhodobacterales</taxon>
        <taxon>Roseobacteraceae</taxon>
        <taxon>Thalassovita</taxon>
    </lineage>
</organism>
<dbReference type="InterPro" id="IPR014748">
    <property type="entry name" value="Enoyl-CoA_hydra_C"/>
</dbReference>
<evidence type="ECO:0000256" key="3">
    <source>
        <dbReference type="RuleBase" id="RU003707"/>
    </source>
</evidence>
<dbReference type="PANTHER" id="PTHR11941">
    <property type="entry name" value="ENOYL-COA HYDRATASE-RELATED"/>
    <property type="match status" value="1"/>
</dbReference>
<comment type="similarity">
    <text evidence="1 3">Belongs to the enoyl-CoA hydratase/isomerase family.</text>
</comment>
<dbReference type="OrthoDB" id="9775794at2"/>
<dbReference type="CDD" id="cd06558">
    <property type="entry name" value="crotonase-like"/>
    <property type="match status" value="1"/>
</dbReference>
<dbReference type="PANTHER" id="PTHR11941:SF54">
    <property type="entry name" value="ENOYL-COA HYDRATASE, MITOCHONDRIAL"/>
    <property type="match status" value="1"/>
</dbReference>
<dbReference type="EC" id="4.2.1.17" evidence="4"/>
<dbReference type="GO" id="GO:0006635">
    <property type="term" value="P:fatty acid beta-oxidation"/>
    <property type="evidence" value="ECO:0007669"/>
    <property type="project" value="TreeGrafter"/>
</dbReference>
<dbReference type="Gene3D" id="3.90.226.10">
    <property type="entry name" value="2-enoyl-CoA Hydratase, Chain A, domain 1"/>
    <property type="match status" value="1"/>
</dbReference>
<dbReference type="SUPFAM" id="SSF52096">
    <property type="entry name" value="ClpP/crotonase"/>
    <property type="match status" value="1"/>
</dbReference>
<dbReference type="InterPro" id="IPR018376">
    <property type="entry name" value="Enoyl-CoA_hyd/isom_CS"/>
</dbReference>
<dbReference type="AlphaFoldDB" id="A0A0P1GMJ2"/>
<dbReference type="Gene3D" id="1.10.12.10">
    <property type="entry name" value="Lyase 2-enoyl-coa Hydratase, Chain A, domain 2"/>
    <property type="match status" value="1"/>
</dbReference>
<reference evidence="4 5" key="1">
    <citation type="submission" date="2015-09" db="EMBL/GenBank/DDBJ databases">
        <authorList>
            <consortium name="Swine Surveillance"/>
        </authorList>
    </citation>
    <scope>NUCLEOTIDE SEQUENCE [LARGE SCALE GENOMIC DNA]</scope>
    <source>
        <strain evidence="4 5">CECT 8383</strain>
    </source>
</reference>
<proteinExistence type="inferred from homology"/>
<name>A0A0P1GMJ2_9RHOB</name>
<protein>
    <submittedName>
        <fullName evidence="4">Putative enoyl-CoA hydratase echA8</fullName>
        <ecNumber evidence="4">4.2.1.17</ecNumber>
    </submittedName>
</protein>
<accession>A0A0P1GMJ2</accession>
<gene>
    <name evidence="4" type="primary">echA8_2</name>
    <name evidence="4" type="ORF">TM5383_00511</name>
</gene>
<dbReference type="Pfam" id="PF00378">
    <property type="entry name" value="ECH_1"/>
    <property type="match status" value="1"/>
</dbReference>
<keyword evidence="2 4" id="KW-0456">Lyase</keyword>
<dbReference type="PROSITE" id="PS00166">
    <property type="entry name" value="ENOYL_COA_HYDRATASE"/>
    <property type="match status" value="1"/>
</dbReference>
<dbReference type="InterPro" id="IPR029045">
    <property type="entry name" value="ClpP/crotonase-like_dom_sf"/>
</dbReference>
<evidence type="ECO:0000256" key="1">
    <source>
        <dbReference type="ARBA" id="ARBA00005254"/>
    </source>
</evidence>
<dbReference type="FunFam" id="1.10.12.10:FF:000001">
    <property type="entry name" value="Probable enoyl-CoA hydratase, mitochondrial"/>
    <property type="match status" value="1"/>
</dbReference>
<sequence>MTYETIETEVRGRVGLIRFNRPDQLNALNTTVMQEVLAAASAYAKDPAIGCLILTGAGRAFAAGADIAELSVQTYASMTEAEYFADWDRFAALPIPKVAAINGFALGGGCEVAMMCDVLIASDKAKFGQPEVKIGCIPGIGGTQRLTRLVGRAMAMDLILTGRMIDAAEAKDIGLISRVLPAEALMDTAWDTAQSIASYAGDIVEMGRKCVNAADQTTLDTGVRMERQMYHALYGLPAQVEGMTAFLEKRPPVFHAPAEPKPAETA</sequence>
<evidence type="ECO:0000313" key="4">
    <source>
        <dbReference type="EMBL" id="CUH83326.1"/>
    </source>
</evidence>
<dbReference type="STRING" id="340021.TM5383_00511"/>
<evidence type="ECO:0000256" key="2">
    <source>
        <dbReference type="ARBA" id="ARBA00023239"/>
    </source>
</evidence>
<dbReference type="Proteomes" id="UP000051681">
    <property type="component" value="Unassembled WGS sequence"/>
</dbReference>
<dbReference type="EMBL" id="CYSF01000003">
    <property type="protein sequence ID" value="CUH83326.1"/>
    <property type="molecule type" value="Genomic_DNA"/>
</dbReference>
<dbReference type="InterPro" id="IPR001753">
    <property type="entry name" value="Enoyl-CoA_hydra/iso"/>
</dbReference>
<dbReference type="RefSeq" id="WP_058317487.1">
    <property type="nucleotide sequence ID" value="NZ_CYSF01000003.1"/>
</dbReference>